<feature type="transmembrane region" description="Helical" evidence="4">
    <location>
        <begin position="278"/>
        <end position="295"/>
    </location>
</feature>
<dbReference type="PROSITE" id="PS50850">
    <property type="entry name" value="MFS"/>
    <property type="match status" value="1"/>
</dbReference>
<dbReference type="RefSeq" id="WP_014730026.1">
    <property type="nucleotide sequence ID" value="NC_017934.1"/>
</dbReference>
<proteinExistence type="predicted"/>
<dbReference type="GeneID" id="87105978"/>
<dbReference type="InterPro" id="IPR011701">
    <property type="entry name" value="MFS"/>
</dbReference>
<dbReference type="SUPFAM" id="SSF103473">
    <property type="entry name" value="MFS general substrate transporter"/>
    <property type="match status" value="1"/>
</dbReference>
<feature type="transmembrane region" description="Helical" evidence="4">
    <location>
        <begin position="163"/>
        <end position="182"/>
    </location>
</feature>
<dbReference type="HOGENOM" id="CLU_046685_2_1_0"/>
<evidence type="ECO:0000256" key="2">
    <source>
        <dbReference type="ARBA" id="ARBA00022989"/>
    </source>
</evidence>
<reference evidence="6 7" key="1">
    <citation type="journal article" date="2012" name="Genome Biol. Evol.">
        <title>Genome Sequence of the Mesophilic Thermotogales Bacterium Mesotoga prima MesG1.Ag.4.2 Reveals the Largest Thermotogales Genome To Date.</title>
        <authorList>
            <person name="Zhaxybayeva O."/>
            <person name="Swithers K.S."/>
            <person name="Foght J."/>
            <person name="Green A.G."/>
            <person name="Bruce D."/>
            <person name="Detter C."/>
            <person name="Han S."/>
            <person name="Teshima H."/>
            <person name="Han J."/>
            <person name="Woyke T."/>
            <person name="Pitluck S."/>
            <person name="Nolan M."/>
            <person name="Ivanova N."/>
            <person name="Pati A."/>
            <person name="Land M.L."/>
            <person name="Dlutek M."/>
            <person name="Doolittle W.F."/>
            <person name="Noll K.M."/>
            <person name="Nesbo C.L."/>
        </authorList>
    </citation>
    <scope>NUCLEOTIDE SEQUENCE [LARGE SCALE GENOMIC DNA]</scope>
    <source>
        <strain evidence="7">mesG1.Ag.4.2</strain>
    </source>
</reference>
<feature type="transmembrane region" description="Helical" evidence="4">
    <location>
        <begin position="363"/>
        <end position="381"/>
    </location>
</feature>
<dbReference type="AlphaFoldDB" id="I2F1Q7"/>
<evidence type="ECO:0000256" key="4">
    <source>
        <dbReference type="SAM" id="Phobius"/>
    </source>
</evidence>
<dbReference type="eggNOG" id="COG2814">
    <property type="taxonomic scope" value="Bacteria"/>
</dbReference>
<feature type="transmembrane region" description="Helical" evidence="4">
    <location>
        <begin position="214"/>
        <end position="233"/>
    </location>
</feature>
<dbReference type="InterPro" id="IPR053160">
    <property type="entry name" value="MFS_DHA3_Transporter"/>
</dbReference>
<dbReference type="EMBL" id="CP003532">
    <property type="protein sequence ID" value="AFK05860.1"/>
    <property type="molecule type" value="Genomic_DNA"/>
</dbReference>
<feature type="domain" description="Major facilitator superfamily (MFS) profile" evidence="5">
    <location>
        <begin position="1"/>
        <end position="388"/>
    </location>
</feature>
<keyword evidence="3 4" id="KW-0472">Membrane</keyword>
<evidence type="ECO:0000256" key="1">
    <source>
        <dbReference type="ARBA" id="ARBA00022692"/>
    </source>
</evidence>
<dbReference type="Gene3D" id="1.20.1250.20">
    <property type="entry name" value="MFS general substrate transporter like domains"/>
    <property type="match status" value="1"/>
</dbReference>
<gene>
    <name evidence="6" type="ORF">Theba_0111</name>
</gene>
<feature type="transmembrane region" description="Helical" evidence="4">
    <location>
        <begin position="101"/>
        <end position="119"/>
    </location>
</feature>
<evidence type="ECO:0000259" key="5">
    <source>
        <dbReference type="PROSITE" id="PS50850"/>
    </source>
</evidence>
<feature type="transmembrane region" description="Helical" evidence="4">
    <location>
        <begin position="334"/>
        <end position="357"/>
    </location>
</feature>
<organism evidence="6 7">
    <name type="scientific">Mesotoga prima MesG1.Ag.4.2</name>
    <dbReference type="NCBI Taxonomy" id="660470"/>
    <lineage>
        <taxon>Bacteria</taxon>
        <taxon>Thermotogati</taxon>
        <taxon>Thermotogota</taxon>
        <taxon>Thermotogae</taxon>
        <taxon>Kosmotogales</taxon>
        <taxon>Kosmotogaceae</taxon>
        <taxon>Mesotoga</taxon>
    </lineage>
</organism>
<keyword evidence="7" id="KW-1185">Reference proteome</keyword>
<feature type="transmembrane region" description="Helical" evidence="4">
    <location>
        <begin position="21"/>
        <end position="38"/>
    </location>
</feature>
<feature type="transmembrane region" description="Helical" evidence="4">
    <location>
        <begin position="139"/>
        <end position="157"/>
    </location>
</feature>
<name>I2F1Q7_9BACT</name>
<evidence type="ECO:0000313" key="6">
    <source>
        <dbReference type="EMBL" id="AFK05860.1"/>
    </source>
</evidence>
<keyword evidence="2 4" id="KW-1133">Transmembrane helix</keyword>
<accession>I2F1Q7</accession>
<dbReference type="Proteomes" id="UP000002881">
    <property type="component" value="Chromosome"/>
</dbReference>
<evidence type="ECO:0000313" key="7">
    <source>
        <dbReference type="Proteomes" id="UP000002881"/>
    </source>
</evidence>
<feature type="transmembrane region" description="Helical" evidence="4">
    <location>
        <begin position="245"/>
        <end position="266"/>
    </location>
</feature>
<feature type="transmembrane region" description="Helical" evidence="4">
    <location>
        <begin position="301"/>
        <end position="322"/>
    </location>
</feature>
<dbReference type="PANTHER" id="PTHR23530">
    <property type="entry name" value="TRANSPORT PROTEIN-RELATED"/>
    <property type="match status" value="1"/>
</dbReference>
<dbReference type="Pfam" id="PF07690">
    <property type="entry name" value="MFS_1"/>
    <property type="match status" value="1"/>
</dbReference>
<dbReference type="PANTHER" id="PTHR23530:SF1">
    <property type="entry name" value="PERMEASE, MAJOR FACILITATOR SUPERFAMILY-RELATED"/>
    <property type="match status" value="1"/>
</dbReference>
<dbReference type="KEGG" id="mpg:Theba_0111"/>
<feature type="transmembrane region" description="Helical" evidence="4">
    <location>
        <begin position="71"/>
        <end position="95"/>
    </location>
</feature>
<dbReference type="GO" id="GO:0022857">
    <property type="term" value="F:transmembrane transporter activity"/>
    <property type="evidence" value="ECO:0007669"/>
    <property type="project" value="InterPro"/>
</dbReference>
<feature type="transmembrane region" description="Helical" evidence="4">
    <location>
        <begin position="44"/>
        <end position="64"/>
    </location>
</feature>
<dbReference type="InterPro" id="IPR020846">
    <property type="entry name" value="MFS_dom"/>
</dbReference>
<keyword evidence="1 4" id="KW-0812">Transmembrane</keyword>
<sequence>MREKMNRNISVYYRFKFSQNMLIIGPVLVPYMLFKGLSYSEMMFLQSISAVAVVLFEVPTGSIADRVSRKFSLVISSVITAFGLSLYILCGSFLAFAVAELLFGLGMTFSSGADSAILFESLSRMEREKEYSKIEAKAMSNIFVGQAVGSIASGLLYSVSPYIPFWISLGMLFLSSGYSLFFTEPDHGERSRESYLVHVARSFGDAVKKPRVRWALYFSALMGVMLRASFWLYEPYFKLVRLDIALYGVVFAGFNVVCALSSRYLMKLFENVRPRKSLTFLGLLMGGAYLIPLILLNVGSLAFLALGQIVRALYQPIMRFYINRQIEDAFRATIISIVSLTASLSFAVFSPLIGLGLDRAGAISVYLVMGLVSVGGSLFLWRVRNLQKRKKAAADRKSALDETVS</sequence>
<dbReference type="InterPro" id="IPR036259">
    <property type="entry name" value="MFS_trans_sf"/>
</dbReference>
<protein>
    <submittedName>
        <fullName evidence="6">Arabinose efflux permease family protein</fullName>
    </submittedName>
</protein>
<evidence type="ECO:0000256" key="3">
    <source>
        <dbReference type="ARBA" id="ARBA00023136"/>
    </source>
</evidence>